<dbReference type="GO" id="GO:0006508">
    <property type="term" value="P:proteolysis"/>
    <property type="evidence" value="ECO:0007669"/>
    <property type="project" value="InterPro"/>
</dbReference>
<feature type="domain" description="Peptidase C50" evidence="5">
    <location>
        <begin position="415"/>
        <end position="511"/>
    </location>
</feature>
<dbReference type="GeneID" id="115623073"/>
<protein>
    <recommendedName>
        <fullName evidence="2">separase</fullName>
        <ecNumber evidence="2">3.4.22.49</ecNumber>
    </recommendedName>
</protein>
<dbReference type="RefSeq" id="XP_030373134.1">
    <property type="nucleotide sequence ID" value="XM_030517274.1"/>
</dbReference>
<comment type="catalytic activity">
    <reaction evidence="1">
        <text>All bonds known to be hydrolyzed by this endopeptidase have arginine in P1 and an acidic residue in P4. P6 is often occupied by an acidic residue or by a hydroxy-amino-acid residue, the phosphorylation of which enhances cleavage.</text>
        <dbReference type="EC" id="3.4.22.49"/>
    </reaction>
</comment>
<dbReference type="InterPro" id="IPR030397">
    <property type="entry name" value="SEPARIN_core_dom"/>
</dbReference>
<dbReference type="GO" id="GO:0072686">
    <property type="term" value="C:mitotic spindle"/>
    <property type="evidence" value="ECO:0007669"/>
    <property type="project" value="TreeGrafter"/>
</dbReference>
<dbReference type="PANTHER" id="PTHR12792:SF0">
    <property type="entry name" value="SEPARIN"/>
    <property type="match status" value="1"/>
</dbReference>
<proteinExistence type="predicted"/>
<dbReference type="GO" id="GO:0005737">
    <property type="term" value="C:cytoplasm"/>
    <property type="evidence" value="ECO:0007669"/>
    <property type="project" value="TreeGrafter"/>
</dbReference>
<name>A0A6J2TAS3_DROLE</name>
<dbReference type="GO" id="GO:0005634">
    <property type="term" value="C:nucleus"/>
    <property type="evidence" value="ECO:0007669"/>
    <property type="project" value="InterPro"/>
</dbReference>
<evidence type="ECO:0000313" key="7">
    <source>
        <dbReference type="RefSeq" id="XP_030373134.1"/>
    </source>
</evidence>
<dbReference type="PROSITE" id="PS51700">
    <property type="entry name" value="SEPARIN"/>
    <property type="match status" value="1"/>
</dbReference>
<keyword evidence="6" id="KW-1185">Reference proteome</keyword>
<dbReference type="EC" id="3.4.22.49" evidence="2"/>
<gene>
    <name evidence="7" type="primary">LOC115623073</name>
</gene>
<reference evidence="7" key="1">
    <citation type="submission" date="2025-08" db="UniProtKB">
        <authorList>
            <consortium name="RefSeq"/>
        </authorList>
    </citation>
    <scope>IDENTIFICATION</scope>
    <source>
        <strain evidence="7">11010-0011.00</strain>
        <tissue evidence="7">Whole body</tissue>
    </source>
</reference>
<evidence type="ECO:0000259" key="5">
    <source>
        <dbReference type="PROSITE" id="PS51700"/>
    </source>
</evidence>
<dbReference type="GO" id="GO:0004197">
    <property type="term" value="F:cysteine-type endopeptidase activity"/>
    <property type="evidence" value="ECO:0007669"/>
    <property type="project" value="InterPro"/>
</dbReference>
<evidence type="ECO:0000256" key="2">
    <source>
        <dbReference type="ARBA" id="ARBA00012489"/>
    </source>
</evidence>
<evidence type="ECO:0000256" key="4">
    <source>
        <dbReference type="ARBA" id="ARBA00022829"/>
    </source>
</evidence>
<evidence type="ECO:0000256" key="3">
    <source>
        <dbReference type="ARBA" id="ARBA00022801"/>
    </source>
</evidence>
<organism evidence="6 7">
    <name type="scientific">Drosophila lebanonensis</name>
    <name type="common">Fruit fly</name>
    <name type="synonym">Scaptodrosophila lebanonensis</name>
    <dbReference type="NCBI Taxonomy" id="7225"/>
    <lineage>
        <taxon>Eukaryota</taxon>
        <taxon>Metazoa</taxon>
        <taxon>Ecdysozoa</taxon>
        <taxon>Arthropoda</taxon>
        <taxon>Hexapoda</taxon>
        <taxon>Insecta</taxon>
        <taxon>Pterygota</taxon>
        <taxon>Neoptera</taxon>
        <taxon>Endopterygota</taxon>
        <taxon>Diptera</taxon>
        <taxon>Brachycera</taxon>
        <taxon>Muscomorpha</taxon>
        <taxon>Ephydroidea</taxon>
        <taxon>Drosophilidae</taxon>
        <taxon>Scaptodrosophila</taxon>
    </lineage>
</organism>
<dbReference type="CTD" id="38640"/>
<dbReference type="Pfam" id="PF03568">
    <property type="entry name" value="Separin_C"/>
    <property type="match status" value="1"/>
</dbReference>
<keyword evidence="4" id="KW-0159">Chromosome partition</keyword>
<dbReference type="OrthoDB" id="10255632at2759"/>
<dbReference type="Proteomes" id="UP000504634">
    <property type="component" value="Unplaced"/>
</dbReference>
<dbReference type="InterPro" id="IPR005314">
    <property type="entry name" value="Peptidase_C50"/>
</dbReference>
<dbReference type="PANTHER" id="PTHR12792">
    <property type="entry name" value="EXTRA SPINDLE POLES 1-RELATED"/>
    <property type="match status" value="1"/>
</dbReference>
<keyword evidence="3" id="KW-0378">Hydrolase</keyword>
<dbReference type="GO" id="GO:0051307">
    <property type="term" value="P:meiotic chromosome separation"/>
    <property type="evidence" value="ECO:0007669"/>
    <property type="project" value="TreeGrafter"/>
</dbReference>
<dbReference type="AlphaFoldDB" id="A0A6J2TAS3"/>
<evidence type="ECO:0000256" key="1">
    <source>
        <dbReference type="ARBA" id="ARBA00000451"/>
    </source>
</evidence>
<evidence type="ECO:0000313" key="6">
    <source>
        <dbReference type="Proteomes" id="UP000504634"/>
    </source>
</evidence>
<sequence length="635" mass="72687">MAEANAQNGDVMMNNMCSTQVGPEAKEFNLLRADEEYRNGNVEHSIYYQVRAQFHCWDTRYLTEWEDVENCLPSCKTILNECSAAEKAAFKSNKPLLNILNYLKNSELKEETQTKPTKVMENLDFLESIVEPALGIKRIIEVCSQLPNEWCVLQLCKSFNTATTYSGFGEIFGADGAVYLSLLRHCRSPELGPVCVRINNENLAEIFSSYSTIVERFRRIINVDVKKYKSQETKAKYWQDLNAFEEFLHSLLEKLRNCMLPYGFLFFGKRYDCEAVQTQTLAVIQSVDALCDKYGWSIHQRIILSQAAMHANNLSQAEISMACYELAANNELECQSIYNLLKTCAKDWQRIERQQPLSSRRFPTIMVVDERLDHIHWEQLKPTQEFTRIKSLHSLWRLYKFHKPSIRHGYLVVNVQRGMCVINPDGDLPNSGRRLRGFFEHWLPQWRHLFEVVPTEETVVSEAYNADCFVYAGHGSGLQYISAKKICRTRVKGVVFLFGCDSTRLLGTGLYSALYGTHNYYHGALCPTVMGTLMPALDANMDTVSVSVLSRWLAPGKPDVIPWTHINRSAWLTKGEVKGDDLETLERHPDYQMGSLCAIVSFVHQGLVEPKLYNSCVYVCRGLPAWNVAVKELPF</sequence>
<accession>A0A6J2TAS3</accession>